<proteinExistence type="predicted"/>
<evidence type="ECO:0008006" key="4">
    <source>
        <dbReference type="Google" id="ProtNLM"/>
    </source>
</evidence>
<name>A0AAD5UV57_9APHY</name>
<keyword evidence="3" id="KW-1185">Reference proteome</keyword>
<gene>
    <name evidence="2" type="ORF">NLI96_g10500</name>
</gene>
<feature type="region of interest" description="Disordered" evidence="1">
    <location>
        <begin position="213"/>
        <end position="300"/>
    </location>
</feature>
<dbReference type="AlphaFoldDB" id="A0AAD5UV57"/>
<protein>
    <recommendedName>
        <fullName evidence="4">Origin recognition complex subunit 6</fullName>
    </recommendedName>
</protein>
<evidence type="ECO:0000256" key="1">
    <source>
        <dbReference type="SAM" id="MobiDB-lite"/>
    </source>
</evidence>
<evidence type="ECO:0000313" key="3">
    <source>
        <dbReference type="Proteomes" id="UP001212997"/>
    </source>
</evidence>
<feature type="compositionally biased region" description="Low complexity" evidence="1">
    <location>
        <begin position="367"/>
        <end position="376"/>
    </location>
</feature>
<sequence length="456" mass="50691">MSRPQDALLRRLCREQETLTKAQIILHTASLKTAPGTGYDLRGASTALPAICAYIASEELRNGDVQEKMAQVASCLAPKEFKACLATVRAALASVAPAPQTRARSLTYEGLIIRYKHARGDFMVSCMREAEKILIENGQLRGRFKPPNNIITIAIYSWICAVLKLKKVQALPLIQEYRIPSADYQHVYDTIVSTCDLLEKEIQQRVAKMRAEKKAATTQAESSAAESTPLATPSKPFPQSPTKSVLKSGSRNSSPTKTPTHKRKVAFTPIEDDEDSSAPDTPTRKRPKLSAHATPVYRTPQRNVLPALSFSSADEDEISFPASSSKLRMDLLQATHDSTTDNEGSTDVEMPSTPSRGELATPRRSTRIATNTTTTTPIDPDQTPKKRRGGHRLGPSDEDDIIRPQRCRPILLSHKQWFQQDPRVEMEWRLAKSAKEGFLEKYGHPFEHLRPQGTVR</sequence>
<organism evidence="2 3">
    <name type="scientific">Meripilus lineatus</name>
    <dbReference type="NCBI Taxonomy" id="2056292"/>
    <lineage>
        <taxon>Eukaryota</taxon>
        <taxon>Fungi</taxon>
        <taxon>Dikarya</taxon>
        <taxon>Basidiomycota</taxon>
        <taxon>Agaricomycotina</taxon>
        <taxon>Agaricomycetes</taxon>
        <taxon>Polyporales</taxon>
        <taxon>Meripilaceae</taxon>
        <taxon>Meripilus</taxon>
    </lineage>
</organism>
<dbReference type="Proteomes" id="UP001212997">
    <property type="component" value="Unassembled WGS sequence"/>
</dbReference>
<feature type="compositionally biased region" description="Polar residues" evidence="1">
    <location>
        <begin position="240"/>
        <end position="258"/>
    </location>
</feature>
<reference evidence="2" key="1">
    <citation type="submission" date="2022-07" db="EMBL/GenBank/DDBJ databases">
        <title>Genome Sequence of Physisporinus lineatus.</title>
        <authorList>
            <person name="Buettner E."/>
        </authorList>
    </citation>
    <scope>NUCLEOTIDE SEQUENCE</scope>
    <source>
        <strain evidence="2">VT162</strain>
    </source>
</reference>
<evidence type="ECO:0000313" key="2">
    <source>
        <dbReference type="EMBL" id="KAJ3477387.1"/>
    </source>
</evidence>
<comment type="caution">
    <text evidence="2">The sequence shown here is derived from an EMBL/GenBank/DDBJ whole genome shotgun (WGS) entry which is preliminary data.</text>
</comment>
<dbReference type="EMBL" id="JANAWD010000600">
    <property type="protein sequence ID" value="KAJ3477387.1"/>
    <property type="molecule type" value="Genomic_DNA"/>
</dbReference>
<feature type="compositionally biased region" description="Low complexity" evidence="1">
    <location>
        <begin position="216"/>
        <end position="228"/>
    </location>
</feature>
<accession>A0AAD5UV57</accession>
<feature type="region of interest" description="Disordered" evidence="1">
    <location>
        <begin position="337"/>
        <end position="401"/>
    </location>
</feature>